<dbReference type="AlphaFoldDB" id="A0A5N6S6Y4"/>
<name>A0A5N6S6Y4_9BIFI</name>
<protein>
    <recommendedName>
        <fullName evidence="3">Phage tail protein</fullName>
    </recommendedName>
</protein>
<organism evidence="1 2">
    <name type="scientific">Bifidobacterium tibiigranuli</name>
    <dbReference type="NCBI Taxonomy" id="2172043"/>
    <lineage>
        <taxon>Bacteria</taxon>
        <taxon>Bacillati</taxon>
        <taxon>Actinomycetota</taxon>
        <taxon>Actinomycetes</taxon>
        <taxon>Bifidobacteriales</taxon>
        <taxon>Bifidobacteriaceae</taxon>
        <taxon>Bifidobacterium</taxon>
    </lineage>
</organism>
<evidence type="ECO:0008006" key="3">
    <source>
        <dbReference type="Google" id="ProtNLM"/>
    </source>
</evidence>
<dbReference type="Proteomes" id="UP000325415">
    <property type="component" value="Unassembled WGS sequence"/>
</dbReference>
<accession>A0A5N6S6Y4</accession>
<reference evidence="1 2" key="1">
    <citation type="submission" date="2018-04" db="EMBL/GenBank/DDBJ databases">
        <authorList>
            <person name="Eckel V.P."/>
            <person name="Vogel R.F."/>
        </authorList>
    </citation>
    <scope>NUCLEOTIDE SEQUENCE [LARGE SCALE GENOMIC DNA]</scope>
    <source>
        <strain evidence="2">TMW 2.1764</strain>
    </source>
</reference>
<dbReference type="RefSeq" id="WP_152579906.1">
    <property type="nucleotide sequence ID" value="NZ_QDAG01000001.1"/>
</dbReference>
<dbReference type="OrthoDB" id="5147690at2"/>
<evidence type="ECO:0000313" key="2">
    <source>
        <dbReference type="Proteomes" id="UP000325415"/>
    </source>
</evidence>
<comment type="caution">
    <text evidence="1">The sequence shown here is derived from an EMBL/GenBank/DDBJ whole genome shotgun (WGS) entry which is preliminary data.</text>
</comment>
<keyword evidence="2" id="KW-1185">Reference proteome</keyword>
<dbReference type="EMBL" id="QDAG01000001">
    <property type="protein sequence ID" value="KAE8130213.1"/>
    <property type="molecule type" value="Genomic_DNA"/>
</dbReference>
<proteinExistence type="predicted"/>
<gene>
    <name evidence="1" type="ORF">DDE84_01145</name>
</gene>
<evidence type="ECO:0000313" key="1">
    <source>
        <dbReference type="EMBL" id="KAE8130213.1"/>
    </source>
</evidence>
<sequence>MTDPAPTFAPVSSQLADNSSYVRKHGTSLLAVADYSTPMPTSFFDATTGNPIVLPTGFMNLGYVSTKGFTLKKDMKSDDTTMLQDLDPVRSDLSSSTRTLAAEFGESSAWVKSLTAGIPVSAWPAQNSAKWSIDEQGTKEYPYLRLLLLSQDGVSDQAVYRVEAAYRAKITDVADRTMNRSDPEVEAVTFTCYKDPLLLGKSYHEESAPAVHA</sequence>
<dbReference type="GeneID" id="78126310"/>